<proteinExistence type="predicted"/>
<name>A0AA40ML01_STAAU</name>
<feature type="compositionally biased region" description="Basic and acidic residues" evidence="1">
    <location>
        <begin position="20"/>
        <end position="54"/>
    </location>
</feature>
<protein>
    <submittedName>
        <fullName evidence="2">Uncharacterized protein</fullName>
    </submittedName>
</protein>
<evidence type="ECO:0000256" key="1">
    <source>
        <dbReference type="SAM" id="MobiDB-lite"/>
    </source>
</evidence>
<evidence type="ECO:0000313" key="2">
    <source>
        <dbReference type="EMBL" id="KIU01575.1"/>
    </source>
</evidence>
<comment type="caution">
    <text evidence="2">The sequence shown here is derived from an EMBL/GenBank/DDBJ whole genome shotgun (WGS) entry which is preliminary data.</text>
</comment>
<feature type="compositionally biased region" description="Basic and acidic residues" evidence="1">
    <location>
        <begin position="1"/>
        <end position="12"/>
    </location>
</feature>
<sequence>HRDDDERPRLDRAGPWPAGRADHRDDRRRSEPAGGDDRLSQRLLADGDRDRDQRAAGAAAPEAGRESGE</sequence>
<accession>A0AA40ML01</accession>
<gene>
    <name evidence="2" type="ORF">QU38_00920</name>
</gene>
<dbReference type="Proteomes" id="UP000032274">
    <property type="component" value="Unassembled WGS sequence"/>
</dbReference>
<dbReference type="AlphaFoldDB" id="A0AA40ML01"/>
<feature type="non-terminal residue" evidence="2">
    <location>
        <position position="1"/>
    </location>
</feature>
<reference evidence="2 3" key="1">
    <citation type="submission" date="2015-01" db="EMBL/GenBank/DDBJ databases">
        <title>Characterization of Swiss Staphylococcus aureus strains involved in food poisoning.</title>
        <authorList>
            <person name="Crovadore J."/>
            <person name="Chablais R."/>
            <person name="Tonacini J."/>
            <person name="Schnyder B."/>
            <person name="Lefort F."/>
        </authorList>
    </citation>
    <scope>NUCLEOTIDE SEQUENCE [LARGE SCALE GENOMIC DNA]</scope>
    <source>
        <strain evidence="2 3">SA-120</strain>
    </source>
</reference>
<dbReference type="EMBL" id="JXIG01000202">
    <property type="protein sequence ID" value="KIU01575.1"/>
    <property type="molecule type" value="Genomic_DNA"/>
</dbReference>
<evidence type="ECO:0000313" key="3">
    <source>
        <dbReference type="Proteomes" id="UP000032274"/>
    </source>
</evidence>
<organism evidence="2 3">
    <name type="scientific">Staphylococcus aureus</name>
    <dbReference type="NCBI Taxonomy" id="1280"/>
    <lineage>
        <taxon>Bacteria</taxon>
        <taxon>Bacillati</taxon>
        <taxon>Bacillota</taxon>
        <taxon>Bacilli</taxon>
        <taxon>Bacillales</taxon>
        <taxon>Staphylococcaceae</taxon>
        <taxon>Staphylococcus</taxon>
    </lineage>
</organism>
<feature type="region of interest" description="Disordered" evidence="1">
    <location>
        <begin position="1"/>
        <end position="69"/>
    </location>
</feature>